<dbReference type="Pfam" id="PF10866">
    <property type="entry name" value="DUF2704"/>
    <property type="match status" value="1"/>
</dbReference>
<organism evidence="1 2">
    <name type="scientific">Parapoynx stagnalis nucleopolyhedrovirus</name>
    <dbReference type="NCBI Taxonomy" id="2993413"/>
    <lineage>
        <taxon>Viruses</taxon>
        <taxon>Viruses incertae sedis</taxon>
        <taxon>Naldaviricetes</taxon>
        <taxon>Lefavirales</taxon>
        <taxon>Baculoviridae</taxon>
        <taxon>Alphabaculovirus</taxon>
        <taxon>Alphabaculovirus pastagnalis</taxon>
    </lineage>
</organism>
<dbReference type="Proteomes" id="UP001264959">
    <property type="component" value="Segment"/>
</dbReference>
<proteinExistence type="predicted"/>
<evidence type="ECO:0000313" key="2">
    <source>
        <dbReference type="Proteomes" id="UP001264959"/>
    </source>
</evidence>
<evidence type="ECO:0000313" key="1">
    <source>
        <dbReference type="EMBL" id="UZE89753.1"/>
    </source>
</evidence>
<dbReference type="InterPro" id="IPR022594">
    <property type="entry name" value="AcMNPV_30.6kDa"/>
</dbReference>
<name>A0A9E7Y6V6_9ABAC</name>
<accession>A0A9E7Y6V6</accession>
<protein>
    <submittedName>
        <fullName evidence="1">Uncharacterized protein</fullName>
    </submittedName>
</protein>
<keyword evidence="2" id="KW-1185">Reference proteome</keyword>
<reference evidence="1" key="1">
    <citation type="journal article" date="2022" name="Viruses">
        <title>The Parapoynx stagnalis Nucleopolyhedrovirus (PastNPV), a Divergent Member of the Alphabaculovirus Group I Clade, Encodes a Homolog of Ran GTPase.</title>
        <authorList>
            <person name="Harrison R.L."/>
            <person name="Rowley D.L."/>
        </authorList>
    </citation>
    <scope>NUCLEOTIDE SEQUENCE</scope>
    <source>
        <strain evidence="1">BCIPV-473</strain>
    </source>
</reference>
<sequence>MDSISEQVELTTASERQPSNIQTKIINGNGREYTVDGLKLKPEHVNYYETLKKLIDSIIMYISKELNMQQYAEVYSLGRQLYELLRSIFIDEPFMRWLKLKEEKYDENFNRDISTTIETSLKDVLSNKDVLKLKPFKKLVLDSLNKEFHCENDATENYIKPECLVLTYNCCNLHFKNQ</sequence>
<dbReference type="EMBL" id="ON704650">
    <property type="protein sequence ID" value="UZE89753.1"/>
    <property type="molecule type" value="Genomic_DNA"/>
</dbReference>